<sequence length="76" mass="8423">MVSAPRLAAAALRMRLTDVNPQTSGFELRTVLRGDAQNSGLSNIVPGLRGELLQQSSHRRETLDRTHPGTRRPSFR</sequence>
<proteinExistence type="predicted"/>
<accession>N1PTD1</accession>
<keyword evidence="3" id="KW-1185">Reference proteome</keyword>
<reference evidence="2 3" key="2">
    <citation type="journal article" date="2012" name="PLoS Pathog.">
        <title>Diverse lifestyles and strategies of plant pathogenesis encoded in the genomes of eighteen Dothideomycetes fungi.</title>
        <authorList>
            <person name="Ohm R.A."/>
            <person name="Feau N."/>
            <person name="Henrissat B."/>
            <person name="Schoch C.L."/>
            <person name="Horwitz B.A."/>
            <person name="Barry K.W."/>
            <person name="Condon B.J."/>
            <person name="Copeland A.C."/>
            <person name="Dhillon B."/>
            <person name="Glaser F."/>
            <person name="Hesse C.N."/>
            <person name="Kosti I."/>
            <person name="LaButti K."/>
            <person name="Lindquist E.A."/>
            <person name="Lucas S."/>
            <person name="Salamov A.A."/>
            <person name="Bradshaw R.E."/>
            <person name="Ciuffetti L."/>
            <person name="Hamelin R.C."/>
            <person name="Kema G.H.J."/>
            <person name="Lawrence C."/>
            <person name="Scott J.A."/>
            <person name="Spatafora J.W."/>
            <person name="Turgeon B.G."/>
            <person name="de Wit P.J.G.M."/>
            <person name="Zhong S."/>
            <person name="Goodwin S.B."/>
            <person name="Grigoriev I.V."/>
        </authorList>
    </citation>
    <scope>NUCLEOTIDE SEQUENCE [LARGE SCALE GENOMIC DNA]</scope>
    <source>
        <strain evidence="3">NZE10 / CBS 128990</strain>
    </source>
</reference>
<dbReference type="EMBL" id="KB446537">
    <property type="protein sequence ID" value="EME46726.1"/>
    <property type="molecule type" value="Genomic_DNA"/>
</dbReference>
<protein>
    <submittedName>
        <fullName evidence="2">Uncharacterized protein</fullName>
    </submittedName>
</protein>
<evidence type="ECO:0000313" key="3">
    <source>
        <dbReference type="Proteomes" id="UP000016933"/>
    </source>
</evidence>
<name>N1PTD1_DOTSN</name>
<organism evidence="2 3">
    <name type="scientific">Dothistroma septosporum (strain NZE10 / CBS 128990)</name>
    <name type="common">Red band needle blight fungus</name>
    <name type="synonym">Mycosphaerella pini</name>
    <dbReference type="NCBI Taxonomy" id="675120"/>
    <lineage>
        <taxon>Eukaryota</taxon>
        <taxon>Fungi</taxon>
        <taxon>Dikarya</taxon>
        <taxon>Ascomycota</taxon>
        <taxon>Pezizomycotina</taxon>
        <taxon>Dothideomycetes</taxon>
        <taxon>Dothideomycetidae</taxon>
        <taxon>Mycosphaerellales</taxon>
        <taxon>Mycosphaerellaceae</taxon>
        <taxon>Dothistroma</taxon>
    </lineage>
</organism>
<evidence type="ECO:0000256" key="1">
    <source>
        <dbReference type="SAM" id="MobiDB-lite"/>
    </source>
</evidence>
<feature type="compositionally biased region" description="Basic and acidic residues" evidence="1">
    <location>
        <begin position="58"/>
        <end position="67"/>
    </location>
</feature>
<dbReference type="Proteomes" id="UP000016933">
    <property type="component" value="Unassembled WGS sequence"/>
</dbReference>
<evidence type="ECO:0000313" key="2">
    <source>
        <dbReference type="EMBL" id="EME46726.1"/>
    </source>
</evidence>
<reference evidence="3" key="1">
    <citation type="journal article" date="2012" name="PLoS Genet.">
        <title>The genomes of the fungal plant pathogens Cladosporium fulvum and Dothistroma septosporum reveal adaptation to different hosts and lifestyles but also signatures of common ancestry.</title>
        <authorList>
            <person name="de Wit P.J.G.M."/>
            <person name="van der Burgt A."/>
            <person name="Oekmen B."/>
            <person name="Stergiopoulos I."/>
            <person name="Abd-Elsalam K.A."/>
            <person name="Aerts A.L."/>
            <person name="Bahkali A.H."/>
            <person name="Beenen H.G."/>
            <person name="Chettri P."/>
            <person name="Cox M.P."/>
            <person name="Datema E."/>
            <person name="de Vries R.P."/>
            <person name="Dhillon B."/>
            <person name="Ganley A.R."/>
            <person name="Griffiths S.A."/>
            <person name="Guo Y."/>
            <person name="Hamelin R.C."/>
            <person name="Henrissat B."/>
            <person name="Kabir M.S."/>
            <person name="Jashni M.K."/>
            <person name="Kema G."/>
            <person name="Klaubauf S."/>
            <person name="Lapidus A."/>
            <person name="Levasseur A."/>
            <person name="Lindquist E."/>
            <person name="Mehrabi R."/>
            <person name="Ohm R.A."/>
            <person name="Owen T.J."/>
            <person name="Salamov A."/>
            <person name="Schwelm A."/>
            <person name="Schijlen E."/>
            <person name="Sun H."/>
            <person name="van den Burg H.A."/>
            <person name="van Ham R.C.H.J."/>
            <person name="Zhang S."/>
            <person name="Goodwin S.B."/>
            <person name="Grigoriev I.V."/>
            <person name="Collemare J."/>
            <person name="Bradshaw R.E."/>
        </authorList>
    </citation>
    <scope>NUCLEOTIDE SEQUENCE [LARGE SCALE GENOMIC DNA]</scope>
    <source>
        <strain evidence="3">NZE10 / CBS 128990</strain>
    </source>
</reference>
<gene>
    <name evidence="2" type="ORF">DOTSEDRAFT_70656</name>
</gene>
<feature type="region of interest" description="Disordered" evidence="1">
    <location>
        <begin position="39"/>
        <end position="76"/>
    </location>
</feature>
<dbReference type="HOGENOM" id="CLU_2654481_0_0_1"/>
<dbReference type="AlphaFoldDB" id="N1PTD1"/>